<evidence type="ECO:0000256" key="1">
    <source>
        <dbReference type="SAM" id="MobiDB-lite"/>
    </source>
</evidence>
<name>A0A3N4HUF5_ASCIM</name>
<sequence length="168" mass="18219">MSRPTKKQRQGRRMNEIVRQRKLLQKAAEALLNSGANPILDGAATHGAIATIKTRTVEGSDEDAEGEDDPEALLIEVPTPVTEYVQPAGLSASISNERPVNTTAHTTPIHAPAPTEAGMFGLKRWDPEIDGKHLPGLKGRAGTGNSATTQWRNQKKRVEKKEVGQRSL</sequence>
<feature type="compositionally biased region" description="Low complexity" evidence="1">
    <location>
        <begin position="102"/>
        <end position="115"/>
    </location>
</feature>
<gene>
    <name evidence="2" type="ORF">BJ508DRAFT_171761</name>
</gene>
<accession>A0A3N4HUF5</accession>
<dbReference type="EMBL" id="ML119728">
    <property type="protein sequence ID" value="RPA77309.1"/>
    <property type="molecule type" value="Genomic_DNA"/>
</dbReference>
<keyword evidence="3" id="KW-1185">Reference proteome</keyword>
<feature type="compositionally biased region" description="Polar residues" evidence="1">
    <location>
        <begin position="143"/>
        <end position="152"/>
    </location>
</feature>
<dbReference type="AlphaFoldDB" id="A0A3N4HUF5"/>
<feature type="compositionally biased region" description="Basic and acidic residues" evidence="1">
    <location>
        <begin position="159"/>
        <end position="168"/>
    </location>
</feature>
<reference evidence="2 3" key="1">
    <citation type="journal article" date="2018" name="Nat. Ecol. Evol.">
        <title>Pezizomycetes genomes reveal the molecular basis of ectomycorrhizal truffle lifestyle.</title>
        <authorList>
            <person name="Murat C."/>
            <person name="Payen T."/>
            <person name="Noel B."/>
            <person name="Kuo A."/>
            <person name="Morin E."/>
            <person name="Chen J."/>
            <person name="Kohler A."/>
            <person name="Krizsan K."/>
            <person name="Balestrini R."/>
            <person name="Da Silva C."/>
            <person name="Montanini B."/>
            <person name="Hainaut M."/>
            <person name="Levati E."/>
            <person name="Barry K.W."/>
            <person name="Belfiori B."/>
            <person name="Cichocki N."/>
            <person name="Clum A."/>
            <person name="Dockter R.B."/>
            <person name="Fauchery L."/>
            <person name="Guy J."/>
            <person name="Iotti M."/>
            <person name="Le Tacon F."/>
            <person name="Lindquist E.A."/>
            <person name="Lipzen A."/>
            <person name="Malagnac F."/>
            <person name="Mello A."/>
            <person name="Molinier V."/>
            <person name="Miyauchi S."/>
            <person name="Poulain J."/>
            <person name="Riccioni C."/>
            <person name="Rubini A."/>
            <person name="Sitrit Y."/>
            <person name="Splivallo R."/>
            <person name="Traeger S."/>
            <person name="Wang M."/>
            <person name="Zifcakova L."/>
            <person name="Wipf D."/>
            <person name="Zambonelli A."/>
            <person name="Paolocci F."/>
            <person name="Nowrousian M."/>
            <person name="Ottonello S."/>
            <person name="Baldrian P."/>
            <person name="Spatafora J.W."/>
            <person name="Henrissat B."/>
            <person name="Nagy L.G."/>
            <person name="Aury J.M."/>
            <person name="Wincker P."/>
            <person name="Grigoriev I.V."/>
            <person name="Bonfante P."/>
            <person name="Martin F.M."/>
        </authorList>
    </citation>
    <scope>NUCLEOTIDE SEQUENCE [LARGE SCALE GENOMIC DNA]</scope>
    <source>
        <strain evidence="2 3">RN42</strain>
    </source>
</reference>
<feature type="compositionally biased region" description="Polar residues" evidence="1">
    <location>
        <begin position="92"/>
        <end position="101"/>
    </location>
</feature>
<evidence type="ECO:0000313" key="3">
    <source>
        <dbReference type="Proteomes" id="UP000275078"/>
    </source>
</evidence>
<dbReference type="Proteomes" id="UP000275078">
    <property type="component" value="Unassembled WGS sequence"/>
</dbReference>
<evidence type="ECO:0000313" key="2">
    <source>
        <dbReference type="EMBL" id="RPA77309.1"/>
    </source>
</evidence>
<protein>
    <submittedName>
        <fullName evidence="2">Uncharacterized protein</fullName>
    </submittedName>
</protein>
<proteinExistence type="predicted"/>
<feature type="region of interest" description="Disordered" evidence="1">
    <location>
        <begin position="91"/>
        <end position="168"/>
    </location>
</feature>
<organism evidence="2 3">
    <name type="scientific">Ascobolus immersus RN42</name>
    <dbReference type="NCBI Taxonomy" id="1160509"/>
    <lineage>
        <taxon>Eukaryota</taxon>
        <taxon>Fungi</taxon>
        <taxon>Dikarya</taxon>
        <taxon>Ascomycota</taxon>
        <taxon>Pezizomycotina</taxon>
        <taxon>Pezizomycetes</taxon>
        <taxon>Pezizales</taxon>
        <taxon>Ascobolaceae</taxon>
        <taxon>Ascobolus</taxon>
    </lineage>
</organism>
<feature type="compositionally biased region" description="Basic and acidic residues" evidence="1">
    <location>
        <begin position="123"/>
        <end position="133"/>
    </location>
</feature>